<name>A0A367UFU3_9PROT</name>
<organism evidence="1 2">
    <name type="scientific">Thalassospira xianhensis MCCC 1A02616</name>
    <dbReference type="NCBI Taxonomy" id="1177929"/>
    <lineage>
        <taxon>Bacteria</taxon>
        <taxon>Pseudomonadati</taxon>
        <taxon>Pseudomonadota</taxon>
        <taxon>Alphaproteobacteria</taxon>
        <taxon>Rhodospirillales</taxon>
        <taxon>Thalassospiraceae</taxon>
        <taxon>Thalassospira</taxon>
    </lineage>
</organism>
<proteinExistence type="predicted"/>
<dbReference type="Proteomes" id="UP000252419">
    <property type="component" value="Unassembled WGS sequence"/>
</dbReference>
<reference evidence="1 2" key="1">
    <citation type="submission" date="2014-07" db="EMBL/GenBank/DDBJ databases">
        <title>Draft genome sequence of Thalassospira xianhensis P-4 (MCCC 1A02616).</title>
        <authorList>
            <person name="Lai Q."/>
            <person name="Shao Z."/>
        </authorList>
    </citation>
    <scope>NUCLEOTIDE SEQUENCE [LARGE SCALE GENOMIC DNA]</scope>
    <source>
        <strain evidence="1 2">MCCC 1A02616</strain>
    </source>
</reference>
<keyword evidence="2" id="KW-1185">Reference proteome</keyword>
<evidence type="ECO:0000313" key="1">
    <source>
        <dbReference type="EMBL" id="RCK07078.1"/>
    </source>
</evidence>
<dbReference type="AlphaFoldDB" id="A0A367UFU3"/>
<accession>A0A367UFU3</accession>
<sequence length="86" mass="9307">MPNLKKKCVAWNLVRCRAGVNEAGGSEEAGEDLKVAMDQELRPANPLNSSLIVCGLRLFLLESRGDDAGFLPLFSGKLLDLYGDAQ</sequence>
<protein>
    <submittedName>
        <fullName evidence="1">Uncharacterized protein</fullName>
    </submittedName>
</protein>
<comment type="caution">
    <text evidence="1">The sequence shown here is derived from an EMBL/GenBank/DDBJ whole genome shotgun (WGS) entry which is preliminary data.</text>
</comment>
<evidence type="ECO:0000313" key="2">
    <source>
        <dbReference type="Proteomes" id="UP000252419"/>
    </source>
</evidence>
<gene>
    <name evidence="1" type="ORF">TH5_03830</name>
</gene>
<dbReference type="EMBL" id="JPWA01000003">
    <property type="protein sequence ID" value="RCK07078.1"/>
    <property type="molecule type" value="Genomic_DNA"/>
</dbReference>